<dbReference type="EMBL" id="JAHLQJ010000013">
    <property type="protein sequence ID" value="MBU5673209.1"/>
    <property type="molecule type" value="Genomic_DNA"/>
</dbReference>
<sequence>MSEGNLTVLPQSSGGSAGGGAIVDLEFGSAADLRKKLDAMKQKLNLTREFFREVMQEGVDYGTIPGTDKPTLYKPGAEGLCEFYNLAPTVAGKVEDKNHETGYYAIDITIRLIHRGTGSIIAEGVGHANTYESRYRWRWYSEYKLPKGVDKASLYKEERDEWKNGRKTGNTYTMYRMENDDMHSIWNTVLKMAKKRALVDAVLSATRSSGIFSQTEEELNAYLNGEDPEAGDEEGHTTTRKSSQTTKTTRNTSTGRPTSGSKTGGTFSDKNRAFDLAKRLNGGNMDWKWLTDRAVEALGRPIAKVVQDVADAEWKQVADYLEQYGIGGNGDQGEIDFSDLPEDMQ</sequence>
<feature type="region of interest" description="Disordered" evidence="1">
    <location>
        <begin position="225"/>
        <end position="268"/>
    </location>
</feature>
<protein>
    <submittedName>
        <fullName evidence="2">Uncharacterized protein</fullName>
    </submittedName>
</protein>
<evidence type="ECO:0000256" key="1">
    <source>
        <dbReference type="SAM" id="MobiDB-lite"/>
    </source>
</evidence>
<dbReference type="RefSeq" id="WP_216479762.1">
    <property type="nucleotide sequence ID" value="NZ_JAHLQJ010000013.1"/>
</dbReference>
<organism evidence="2 3">
    <name type="scientific">Paenibacillus brevis</name>
    <dbReference type="NCBI Taxonomy" id="2841508"/>
    <lineage>
        <taxon>Bacteria</taxon>
        <taxon>Bacillati</taxon>
        <taxon>Bacillota</taxon>
        <taxon>Bacilli</taxon>
        <taxon>Bacillales</taxon>
        <taxon>Paenibacillaceae</taxon>
        <taxon>Paenibacillus</taxon>
    </lineage>
</organism>
<evidence type="ECO:0000313" key="2">
    <source>
        <dbReference type="EMBL" id="MBU5673209.1"/>
    </source>
</evidence>
<accession>A0ABS6FSJ2</accession>
<gene>
    <name evidence="2" type="ORF">KQJ23_15375</name>
</gene>
<proteinExistence type="predicted"/>
<feature type="compositionally biased region" description="Low complexity" evidence="1">
    <location>
        <begin position="240"/>
        <end position="261"/>
    </location>
</feature>
<reference evidence="2 3" key="1">
    <citation type="submission" date="2021-06" db="EMBL/GenBank/DDBJ databases">
        <authorList>
            <person name="Sun Q."/>
            <person name="Li D."/>
        </authorList>
    </citation>
    <scope>NUCLEOTIDE SEQUENCE [LARGE SCALE GENOMIC DNA]</scope>
    <source>
        <strain evidence="2 3">MSJ-6</strain>
    </source>
</reference>
<comment type="caution">
    <text evidence="2">The sequence shown here is derived from an EMBL/GenBank/DDBJ whole genome shotgun (WGS) entry which is preliminary data.</text>
</comment>
<dbReference type="Proteomes" id="UP000743001">
    <property type="component" value="Unassembled WGS sequence"/>
</dbReference>
<keyword evidence="3" id="KW-1185">Reference proteome</keyword>
<evidence type="ECO:0000313" key="3">
    <source>
        <dbReference type="Proteomes" id="UP000743001"/>
    </source>
</evidence>
<name>A0ABS6FSJ2_9BACL</name>